<keyword evidence="3 6" id="KW-0540">Nuclease</keyword>
<comment type="subcellular location">
    <subcellularLocation>
        <location evidence="1 6">Cytoplasm</location>
    </subcellularLocation>
</comment>
<keyword evidence="6" id="KW-0234">DNA repair</keyword>
<protein>
    <recommendedName>
        <fullName evidence="6">Endonuclease V</fullName>
        <ecNumber evidence="6">3.1.21.7</ecNumber>
    </recommendedName>
    <alternativeName>
        <fullName evidence="6">Deoxyinosine 3'endonuclease</fullName>
    </alternativeName>
    <alternativeName>
        <fullName evidence="6">Deoxyribonuclease V</fullName>
        <shortName evidence="6">DNase V</shortName>
    </alternativeName>
</protein>
<dbReference type="Proteomes" id="UP000572635">
    <property type="component" value="Unassembled WGS sequence"/>
</dbReference>
<dbReference type="PANTHER" id="PTHR28511">
    <property type="entry name" value="ENDONUCLEASE V"/>
    <property type="match status" value="1"/>
</dbReference>
<feature type="binding site" evidence="6">
    <location>
        <position position="117"/>
    </location>
    <ligand>
        <name>Mg(2+)</name>
        <dbReference type="ChEBI" id="CHEBI:18420"/>
    </ligand>
</feature>
<evidence type="ECO:0000256" key="3">
    <source>
        <dbReference type="ARBA" id="ARBA00022722"/>
    </source>
</evidence>
<feature type="binding site" evidence="6">
    <location>
        <position position="49"/>
    </location>
    <ligand>
        <name>Mg(2+)</name>
        <dbReference type="ChEBI" id="CHEBI:18420"/>
    </ligand>
</feature>
<comment type="caution">
    <text evidence="8">The sequence shown here is derived from an EMBL/GenBank/DDBJ whole genome shotgun (WGS) entry which is preliminary data.</text>
</comment>
<organism evidence="8 9">
    <name type="scientific">Nocardiopsis composta</name>
    <dbReference type="NCBI Taxonomy" id="157465"/>
    <lineage>
        <taxon>Bacteria</taxon>
        <taxon>Bacillati</taxon>
        <taxon>Actinomycetota</taxon>
        <taxon>Actinomycetes</taxon>
        <taxon>Streptosporangiales</taxon>
        <taxon>Nocardiopsidaceae</taxon>
        <taxon>Nocardiopsis</taxon>
    </lineage>
</organism>
<keyword evidence="4 6" id="KW-0255">Endonuclease</keyword>
<dbReference type="PANTHER" id="PTHR28511:SF1">
    <property type="entry name" value="ENDONUCLEASE V"/>
    <property type="match status" value="1"/>
</dbReference>
<feature type="site" description="Interaction with target DNA" evidence="6">
    <location>
        <position position="87"/>
    </location>
</feature>
<dbReference type="AlphaFoldDB" id="A0A7W8QSV8"/>
<feature type="region of interest" description="Disordered" evidence="7">
    <location>
        <begin position="154"/>
        <end position="177"/>
    </location>
</feature>
<keyword evidence="9" id="KW-1185">Reference proteome</keyword>
<dbReference type="GO" id="GO:0000287">
    <property type="term" value="F:magnesium ion binding"/>
    <property type="evidence" value="ECO:0007669"/>
    <property type="project" value="UniProtKB-UniRule"/>
</dbReference>
<keyword evidence="6" id="KW-0479">Metal-binding</keyword>
<dbReference type="EC" id="3.1.21.7" evidence="6"/>
<name>A0A7W8QSV8_9ACTN</name>
<reference evidence="8 9" key="1">
    <citation type="submission" date="2020-08" db="EMBL/GenBank/DDBJ databases">
        <title>Sequencing the genomes of 1000 actinobacteria strains.</title>
        <authorList>
            <person name="Klenk H.-P."/>
        </authorList>
    </citation>
    <scope>NUCLEOTIDE SEQUENCE [LARGE SCALE GENOMIC DNA]</scope>
    <source>
        <strain evidence="8 9">DSM 44551</strain>
    </source>
</reference>
<evidence type="ECO:0000256" key="2">
    <source>
        <dbReference type="ARBA" id="ARBA00022490"/>
    </source>
</evidence>
<evidence type="ECO:0000256" key="6">
    <source>
        <dbReference type="HAMAP-Rule" id="MF_00801"/>
    </source>
</evidence>
<sequence>MTSLPSRADDPALWPSDPEEARALQARLAREIRQDPLDAAGVRLAAGLDVSYDRDDERLVAAAVVLSLPELEVVDSATAHAAPSFPYLPGLFAFRELPPLLEAVRGLSVEPDVYVCDGFGLAHPRRFGLACHLGWLLDRPAIGVGKSPFVGRAEEPGPERGAWSPLLAGDGTGGEETVGRALRTRTGVRPVYVSVGHRADLDGATDLVLRLTPEFRLPETVRRADRLSRDALAGLSGG</sequence>
<gene>
    <name evidence="6" type="primary">nfi</name>
    <name evidence="8" type="ORF">HDA36_006113</name>
</gene>
<dbReference type="CDD" id="cd06559">
    <property type="entry name" value="Endonuclease_V"/>
    <property type="match status" value="1"/>
</dbReference>
<evidence type="ECO:0000313" key="9">
    <source>
        <dbReference type="Proteomes" id="UP000572635"/>
    </source>
</evidence>
<dbReference type="HAMAP" id="MF_00801">
    <property type="entry name" value="Endonuclease_5"/>
    <property type="match status" value="1"/>
</dbReference>
<evidence type="ECO:0000256" key="7">
    <source>
        <dbReference type="SAM" id="MobiDB-lite"/>
    </source>
</evidence>
<keyword evidence="6" id="KW-0227">DNA damage</keyword>
<comment type="similarity">
    <text evidence="6">Belongs to the endonuclease V family.</text>
</comment>
<keyword evidence="5 6" id="KW-0378">Hydrolase</keyword>
<evidence type="ECO:0000256" key="4">
    <source>
        <dbReference type="ARBA" id="ARBA00022759"/>
    </source>
</evidence>
<dbReference type="Pfam" id="PF04493">
    <property type="entry name" value="Endonuclease_5"/>
    <property type="match status" value="1"/>
</dbReference>
<dbReference type="GO" id="GO:0003727">
    <property type="term" value="F:single-stranded RNA binding"/>
    <property type="evidence" value="ECO:0007669"/>
    <property type="project" value="TreeGrafter"/>
</dbReference>
<accession>A0A7W8QSV8</accession>
<comment type="catalytic activity">
    <reaction evidence="6">
        <text>Endonucleolytic cleavage at apurinic or apyrimidinic sites to products with a 5'-phosphate.</text>
        <dbReference type="EC" id="3.1.21.7"/>
    </reaction>
</comment>
<evidence type="ECO:0000256" key="5">
    <source>
        <dbReference type="ARBA" id="ARBA00022801"/>
    </source>
</evidence>
<dbReference type="Gene3D" id="3.30.2170.10">
    <property type="entry name" value="archaeoglobus fulgidus dsm 4304 superfamily"/>
    <property type="match status" value="1"/>
</dbReference>
<keyword evidence="2 6" id="KW-0963">Cytoplasm</keyword>
<dbReference type="GO" id="GO:0043737">
    <property type="term" value="F:deoxyribonuclease V activity"/>
    <property type="evidence" value="ECO:0007669"/>
    <property type="project" value="UniProtKB-UniRule"/>
</dbReference>
<keyword evidence="6" id="KW-0460">Magnesium</keyword>
<comment type="function">
    <text evidence="6">DNA repair enzyme involved in the repair of deaminated bases. Selectively cleaves double-stranded DNA at the second phosphodiester bond 3' to a deoxyinosine leaving behind the intact lesion on the nicked DNA.</text>
</comment>
<dbReference type="GO" id="GO:0016891">
    <property type="term" value="F:RNA endonuclease activity producing 5'-phosphomonoesters, hydrolytic mechanism"/>
    <property type="evidence" value="ECO:0007669"/>
    <property type="project" value="TreeGrafter"/>
</dbReference>
<dbReference type="RefSeq" id="WP_184399180.1">
    <property type="nucleotide sequence ID" value="NZ_BAAAJD010000089.1"/>
</dbReference>
<comment type="cofactor">
    <cofactor evidence="6">
        <name>Mg(2+)</name>
        <dbReference type="ChEBI" id="CHEBI:18420"/>
    </cofactor>
</comment>
<dbReference type="GO" id="GO:0006281">
    <property type="term" value="P:DNA repair"/>
    <property type="evidence" value="ECO:0007669"/>
    <property type="project" value="UniProtKB-UniRule"/>
</dbReference>
<dbReference type="EMBL" id="JACHDB010000002">
    <property type="protein sequence ID" value="MBB5435965.1"/>
    <property type="molecule type" value="Genomic_DNA"/>
</dbReference>
<dbReference type="GO" id="GO:0005737">
    <property type="term" value="C:cytoplasm"/>
    <property type="evidence" value="ECO:0007669"/>
    <property type="project" value="UniProtKB-SubCell"/>
</dbReference>
<evidence type="ECO:0000313" key="8">
    <source>
        <dbReference type="EMBL" id="MBB5435965.1"/>
    </source>
</evidence>
<evidence type="ECO:0000256" key="1">
    <source>
        <dbReference type="ARBA" id="ARBA00004496"/>
    </source>
</evidence>
<proteinExistence type="inferred from homology"/>
<dbReference type="InterPro" id="IPR007581">
    <property type="entry name" value="Endonuclease-V"/>
</dbReference>